<dbReference type="EMBL" id="JAAAHW010004158">
    <property type="protein sequence ID" value="KAF9977885.1"/>
    <property type="molecule type" value="Genomic_DNA"/>
</dbReference>
<accession>A0A9P6JH38</accession>
<sequence length="218" mass="25311">MFEQMAKTNTVPVKDRLGMRASHIAVTGTTRPLDPEKYPSLKDKHGFFSCIIGEDKLHTWMVITAPGNRISYVILEQLDAKDSKKDIATLRSTRLTPEAKDKMIKDTYQLPINHTFREGLANVQDDHQRTMGELIENTDPDKISHILFEEQLLETWHYGRTNLSERILRMFITKLPNWLMEKIALMTVGYRPQVNFLPRVPDPPNLTIFQQKPSKRHM</sequence>
<reference evidence="1" key="1">
    <citation type="journal article" date="2020" name="Fungal Divers.">
        <title>Resolving the Mortierellaceae phylogeny through synthesis of multi-gene phylogenetics and phylogenomics.</title>
        <authorList>
            <person name="Vandepol N."/>
            <person name="Liber J."/>
            <person name="Desiro A."/>
            <person name="Na H."/>
            <person name="Kennedy M."/>
            <person name="Barry K."/>
            <person name="Grigoriev I.V."/>
            <person name="Miller A.N."/>
            <person name="O'Donnell K."/>
            <person name="Stajich J.E."/>
            <person name="Bonito G."/>
        </authorList>
    </citation>
    <scope>NUCLEOTIDE SEQUENCE</scope>
    <source>
        <strain evidence="1">MES-2147</strain>
    </source>
</reference>
<proteinExistence type="predicted"/>
<evidence type="ECO:0000313" key="1">
    <source>
        <dbReference type="EMBL" id="KAF9977885.1"/>
    </source>
</evidence>
<comment type="caution">
    <text evidence="1">The sequence shown here is derived from an EMBL/GenBank/DDBJ whole genome shotgun (WGS) entry which is preliminary data.</text>
</comment>
<gene>
    <name evidence="1" type="ORF">BGZ65_007214</name>
</gene>
<name>A0A9P6JH38_9FUNG</name>
<dbReference type="AlphaFoldDB" id="A0A9P6JH38"/>
<dbReference type="OrthoDB" id="1878542at2759"/>
<evidence type="ECO:0000313" key="2">
    <source>
        <dbReference type="Proteomes" id="UP000749646"/>
    </source>
</evidence>
<organism evidence="1 2">
    <name type="scientific">Modicella reniformis</name>
    <dbReference type="NCBI Taxonomy" id="1440133"/>
    <lineage>
        <taxon>Eukaryota</taxon>
        <taxon>Fungi</taxon>
        <taxon>Fungi incertae sedis</taxon>
        <taxon>Mucoromycota</taxon>
        <taxon>Mortierellomycotina</taxon>
        <taxon>Mortierellomycetes</taxon>
        <taxon>Mortierellales</taxon>
        <taxon>Mortierellaceae</taxon>
        <taxon>Modicella</taxon>
    </lineage>
</organism>
<dbReference type="Proteomes" id="UP000749646">
    <property type="component" value="Unassembled WGS sequence"/>
</dbReference>
<keyword evidence="2" id="KW-1185">Reference proteome</keyword>
<protein>
    <submittedName>
        <fullName evidence="1">Uncharacterized protein</fullName>
    </submittedName>
</protein>